<gene>
    <name evidence="2" type="primary">Aste57867_19445</name>
    <name evidence="1" type="ORF">As57867_019381</name>
    <name evidence="2" type="ORF">ASTE57867_19445</name>
</gene>
<organism evidence="2 3">
    <name type="scientific">Aphanomyces stellatus</name>
    <dbReference type="NCBI Taxonomy" id="120398"/>
    <lineage>
        <taxon>Eukaryota</taxon>
        <taxon>Sar</taxon>
        <taxon>Stramenopiles</taxon>
        <taxon>Oomycota</taxon>
        <taxon>Saprolegniomycetes</taxon>
        <taxon>Saprolegniales</taxon>
        <taxon>Verrucalvaceae</taxon>
        <taxon>Aphanomyces</taxon>
    </lineage>
</organism>
<dbReference type="AlphaFoldDB" id="A0A485LDD6"/>
<dbReference type="OrthoDB" id="66956at2759"/>
<reference evidence="1" key="2">
    <citation type="submission" date="2019-06" db="EMBL/GenBank/DDBJ databases">
        <title>Genomics analysis of Aphanomyces spp. identifies a new class of oomycete effector associated with host adaptation.</title>
        <authorList>
            <person name="Gaulin E."/>
        </authorList>
    </citation>
    <scope>NUCLEOTIDE SEQUENCE</scope>
    <source>
        <strain evidence="1">CBS 578.67</strain>
    </source>
</reference>
<keyword evidence="3" id="KW-1185">Reference proteome</keyword>
<reference evidence="2 3" key="1">
    <citation type="submission" date="2019-03" db="EMBL/GenBank/DDBJ databases">
        <authorList>
            <person name="Gaulin E."/>
            <person name="Dumas B."/>
        </authorList>
    </citation>
    <scope>NUCLEOTIDE SEQUENCE [LARGE SCALE GENOMIC DNA]</scope>
    <source>
        <strain evidence="2">CBS 568.67</strain>
    </source>
</reference>
<evidence type="ECO:0000313" key="1">
    <source>
        <dbReference type="EMBL" id="KAF0689064.1"/>
    </source>
</evidence>
<dbReference type="EMBL" id="CAADRA010006542">
    <property type="protein sequence ID" value="VFT96158.1"/>
    <property type="molecule type" value="Genomic_DNA"/>
</dbReference>
<dbReference type="EMBL" id="VJMH01006521">
    <property type="protein sequence ID" value="KAF0689064.1"/>
    <property type="molecule type" value="Genomic_DNA"/>
</dbReference>
<accession>A0A485LDD6</accession>
<evidence type="ECO:0000313" key="2">
    <source>
        <dbReference type="EMBL" id="VFT96158.1"/>
    </source>
</evidence>
<name>A0A485LDD6_9STRA</name>
<proteinExistence type="predicted"/>
<dbReference type="Proteomes" id="UP000332933">
    <property type="component" value="Unassembled WGS sequence"/>
</dbReference>
<evidence type="ECO:0000313" key="3">
    <source>
        <dbReference type="Proteomes" id="UP000332933"/>
    </source>
</evidence>
<sequence>MWEWRLFGVLNETTQELLDTLAITLGALKVSQALLPERRSDLFIVPPMPNIGIKFRNLTSSTPMLEIKCAKDIEGTCGAQKWLKKRVVVPADIDMENDEAVKLAIIGSGVEELEQVEIKFPLQRVHLQKERQQWRLAMAVNPVQVEITSLSIAINDGPVQKERHFTVCVESKSAEALGEVLVKLNIGEVFESHAIQNIYVVEAIHIKAPNAKAAASPSKTAASDFITMVPPSQGPQDHEPALSPVKRKIASEGSKLRLIEMGYPAFACNVVQAAIAQLGKEIH</sequence>
<protein>
    <submittedName>
        <fullName evidence="2">Aste57867_19445 protein</fullName>
    </submittedName>
</protein>